<organism evidence="1 2">
    <name type="scientific">Crinalium epipsammum PCC 9333</name>
    <dbReference type="NCBI Taxonomy" id="1173022"/>
    <lineage>
        <taxon>Bacteria</taxon>
        <taxon>Bacillati</taxon>
        <taxon>Cyanobacteriota</taxon>
        <taxon>Cyanophyceae</taxon>
        <taxon>Gomontiellales</taxon>
        <taxon>Gomontiellaceae</taxon>
        <taxon>Crinalium</taxon>
    </lineage>
</organism>
<dbReference type="eggNOG" id="ENOG50333MY">
    <property type="taxonomic scope" value="Bacteria"/>
</dbReference>
<dbReference type="AlphaFoldDB" id="K9VTS5"/>
<protein>
    <submittedName>
        <fullName evidence="1">Uncharacterized protein</fullName>
    </submittedName>
</protein>
<dbReference type="Proteomes" id="UP000010472">
    <property type="component" value="Chromosome"/>
</dbReference>
<evidence type="ECO:0000313" key="2">
    <source>
        <dbReference type="Proteomes" id="UP000010472"/>
    </source>
</evidence>
<dbReference type="EMBL" id="CP003620">
    <property type="protein sequence ID" value="AFZ11356.1"/>
    <property type="molecule type" value="Genomic_DNA"/>
</dbReference>
<keyword evidence="2" id="KW-1185">Reference proteome</keyword>
<gene>
    <name evidence="1" type="ORF">Cri9333_0381</name>
</gene>
<proteinExistence type="predicted"/>
<dbReference type="HOGENOM" id="CLU_2620313_0_0_3"/>
<accession>K9VTS5</accession>
<sequence>MRCEIRSRAGQVLAKGRLILHKGDNGELRLDLETEGGRLLQGGLIGPEGDMAAASEVLFRQFFQVWGMSDLTLNVTVG</sequence>
<dbReference type="KEGG" id="cep:Cri9333_0381"/>
<evidence type="ECO:0000313" key="1">
    <source>
        <dbReference type="EMBL" id="AFZ11356.1"/>
    </source>
</evidence>
<reference evidence="1 2" key="1">
    <citation type="submission" date="2012-06" db="EMBL/GenBank/DDBJ databases">
        <title>Finished chromosome of genome of Crinalium epipsammum PCC 9333.</title>
        <authorList>
            <consortium name="US DOE Joint Genome Institute"/>
            <person name="Gugger M."/>
            <person name="Coursin T."/>
            <person name="Rippka R."/>
            <person name="Tandeau De Marsac N."/>
            <person name="Huntemann M."/>
            <person name="Wei C.-L."/>
            <person name="Han J."/>
            <person name="Detter J.C."/>
            <person name="Han C."/>
            <person name="Tapia R."/>
            <person name="Davenport K."/>
            <person name="Daligault H."/>
            <person name="Erkkila T."/>
            <person name="Gu W."/>
            <person name="Munk A.C.C."/>
            <person name="Teshima H."/>
            <person name="Xu Y."/>
            <person name="Chain P."/>
            <person name="Chen A."/>
            <person name="Krypides N."/>
            <person name="Mavromatis K."/>
            <person name="Markowitz V."/>
            <person name="Szeto E."/>
            <person name="Ivanova N."/>
            <person name="Mikhailova N."/>
            <person name="Ovchinnikova G."/>
            <person name="Pagani I."/>
            <person name="Pati A."/>
            <person name="Goodwin L."/>
            <person name="Peters L."/>
            <person name="Pitluck S."/>
            <person name="Woyke T."/>
            <person name="Kerfeld C."/>
        </authorList>
    </citation>
    <scope>NUCLEOTIDE SEQUENCE [LARGE SCALE GENOMIC DNA]</scope>
    <source>
        <strain evidence="1 2">PCC 9333</strain>
    </source>
</reference>
<name>K9VTS5_9CYAN</name>